<reference evidence="2 3" key="1">
    <citation type="submission" date="2024-07" db="EMBL/GenBank/DDBJ databases">
        <title>Whole genome sequencing of Prodigiosin pigment-producing Streptomyces salinarius isolated from rhizosphere soil of Arachis hypogaea.</title>
        <authorList>
            <person name="Vidhya A."/>
            <person name="Ramya S."/>
        </authorList>
    </citation>
    <scope>NUCLEOTIDE SEQUENCE [LARGE SCALE GENOMIC DNA]</scope>
    <source>
        <strain evidence="2 3">VRMG2420</strain>
    </source>
</reference>
<dbReference type="CDD" id="cd07043">
    <property type="entry name" value="STAS_anti-anti-sigma_factors"/>
    <property type="match status" value="1"/>
</dbReference>
<dbReference type="PROSITE" id="PS50801">
    <property type="entry name" value="STAS"/>
    <property type="match status" value="1"/>
</dbReference>
<gene>
    <name evidence="2" type="ORF">AB4829_30675</name>
</gene>
<feature type="domain" description="STAS" evidence="1">
    <location>
        <begin position="34"/>
        <end position="127"/>
    </location>
</feature>
<organism evidence="2 3">
    <name type="scientific">Streptomyces salinarius</name>
    <dbReference type="NCBI Taxonomy" id="2762598"/>
    <lineage>
        <taxon>Bacteria</taxon>
        <taxon>Bacillati</taxon>
        <taxon>Actinomycetota</taxon>
        <taxon>Actinomycetes</taxon>
        <taxon>Kitasatosporales</taxon>
        <taxon>Streptomycetaceae</taxon>
        <taxon>Streptomyces</taxon>
    </lineage>
</organism>
<dbReference type="EMBL" id="JBITPR010000056">
    <property type="protein sequence ID" value="MFI7874946.1"/>
    <property type="molecule type" value="Genomic_DNA"/>
</dbReference>
<dbReference type="SUPFAM" id="SSF52091">
    <property type="entry name" value="SpoIIaa-like"/>
    <property type="match status" value="1"/>
</dbReference>
<dbReference type="PANTHER" id="PTHR33495">
    <property type="entry name" value="ANTI-SIGMA FACTOR ANTAGONIST TM_1081-RELATED-RELATED"/>
    <property type="match status" value="1"/>
</dbReference>
<dbReference type="PANTHER" id="PTHR33495:SF2">
    <property type="entry name" value="ANTI-SIGMA FACTOR ANTAGONIST TM_1081-RELATED"/>
    <property type="match status" value="1"/>
</dbReference>
<name>A0ABW8BLG5_9ACTN</name>
<proteinExistence type="predicted"/>
<dbReference type="Gene3D" id="3.30.750.24">
    <property type="entry name" value="STAS domain"/>
    <property type="match status" value="1"/>
</dbReference>
<evidence type="ECO:0000313" key="3">
    <source>
        <dbReference type="Proteomes" id="UP001614264"/>
    </source>
</evidence>
<evidence type="ECO:0000259" key="1">
    <source>
        <dbReference type="PROSITE" id="PS50801"/>
    </source>
</evidence>
<dbReference type="Proteomes" id="UP001614264">
    <property type="component" value="Unassembled WGS sequence"/>
</dbReference>
<dbReference type="Pfam" id="PF13466">
    <property type="entry name" value="STAS_2"/>
    <property type="match status" value="1"/>
</dbReference>
<sequence length="127" mass="13144">MSLHEAVAGCTDAADVSGPRGPEQASVVRYACGGAQVVGARGSFDLCSISPLAEALDRAAAEHSKVVLDASGITFADSSLLNLLILTHRTVDLRVAAPTRQLCRLLEITGVDTLLTVRPTVEEAAAC</sequence>
<accession>A0ABW8BLG5</accession>
<dbReference type="RefSeq" id="WP_399594577.1">
    <property type="nucleotide sequence ID" value="NZ_JBITPR010000056.1"/>
</dbReference>
<dbReference type="InterPro" id="IPR002645">
    <property type="entry name" value="STAS_dom"/>
</dbReference>
<dbReference type="InterPro" id="IPR058548">
    <property type="entry name" value="MlaB-like_STAS"/>
</dbReference>
<comment type="caution">
    <text evidence="2">The sequence shown here is derived from an EMBL/GenBank/DDBJ whole genome shotgun (WGS) entry which is preliminary data.</text>
</comment>
<keyword evidence="3" id="KW-1185">Reference proteome</keyword>
<evidence type="ECO:0000313" key="2">
    <source>
        <dbReference type="EMBL" id="MFI7874946.1"/>
    </source>
</evidence>
<protein>
    <submittedName>
        <fullName evidence="2">STAS domain-containing protein</fullName>
    </submittedName>
</protein>
<dbReference type="InterPro" id="IPR036513">
    <property type="entry name" value="STAS_dom_sf"/>
</dbReference>